<gene>
    <name evidence="4" type="primary">tsaA</name>
    <name evidence="4" type="ORF">HYG87_08430</name>
</gene>
<dbReference type="SUPFAM" id="SSF118196">
    <property type="entry name" value="YaeB-like"/>
    <property type="match status" value="1"/>
</dbReference>
<dbReference type="PANTHER" id="PTHR12818:SF0">
    <property type="entry name" value="TRNA (ADENINE(37)-N6)-METHYLTRANSFERASE"/>
    <property type="match status" value="1"/>
</dbReference>
<evidence type="ECO:0000313" key="4">
    <source>
        <dbReference type="EMBL" id="QUH23783.1"/>
    </source>
</evidence>
<evidence type="ECO:0000256" key="2">
    <source>
        <dbReference type="ARBA" id="ARBA00033753"/>
    </source>
</evidence>
<evidence type="ECO:0000259" key="3">
    <source>
        <dbReference type="PROSITE" id="PS51668"/>
    </source>
</evidence>
<accession>A0A8T8K9K6</accession>
<proteinExistence type="inferred from homology"/>
<comment type="similarity">
    <text evidence="2">Belongs to the tRNA methyltransferase O family.</text>
</comment>
<dbReference type="InterPro" id="IPR036414">
    <property type="entry name" value="YaeB_N_sf"/>
</dbReference>
<dbReference type="InterPro" id="IPR036413">
    <property type="entry name" value="YaeB-like_sf"/>
</dbReference>
<feature type="domain" description="TsaA-like" evidence="3">
    <location>
        <begin position="3"/>
        <end position="132"/>
    </location>
</feature>
<dbReference type="Pfam" id="PF01980">
    <property type="entry name" value="TrmO_N"/>
    <property type="match status" value="1"/>
</dbReference>
<dbReference type="InterPro" id="IPR023370">
    <property type="entry name" value="TrmO-like_N"/>
</dbReference>
<protein>
    <submittedName>
        <fullName evidence="4">tRNA (N6-threonylcarbamoyladenosine(37)-N6)-methyltransferase TrmO</fullName>
    </submittedName>
</protein>
<dbReference type="CDD" id="cd09281">
    <property type="entry name" value="UPF0066"/>
    <property type="match status" value="1"/>
</dbReference>
<evidence type="ECO:0000256" key="1">
    <source>
        <dbReference type="ARBA" id="ARBA00022691"/>
    </source>
</evidence>
<dbReference type="GeneID" id="64820785"/>
<keyword evidence="5" id="KW-1185">Reference proteome</keyword>
<evidence type="ECO:0000313" key="5">
    <source>
        <dbReference type="Proteomes" id="UP000681041"/>
    </source>
</evidence>
<dbReference type="NCBIfam" id="TIGR00104">
    <property type="entry name" value="tRNA_TsaA"/>
    <property type="match status" value="1"/>
</dbReference>
<dbReference type="InterPro" id="IPR023368">
    <property type="entry name" value="UPF0066_cons_site"/>
</dbReference>
<dbReference type="Proteomes" id="UP000681041">
    <property type="component" value="Chromosome"/>
</dbReference>
<name>A0A8T8K9K6_9EURY</name>
<dbReference type="RefSeq" id="WP_211532739.1">
    <property type="nucleotide sequence ID" value="NZ_CP058560.1"/>
</dbReference>
<dbReference type="PROSITE" id="PS01318">
    <property type="entry name" value="TSAA_1"/>
    <property type="match status" value="1"/>
</dbReference>
<organism evidence="4 5">
    <name type="scientific">Methanobacterium alkalithermotolerans</name>
    <dbReference type="NCBI Taxonomy" id="2731220"/>
    <lineage>
        <taxon>Archaea</taxon>
        <taxon>Methanobacteriati</taxon>
        <taxon>Methanobacteriota</taxon>
        <taxon>Methanomada group</taxon>
        <taxon>Methanobacteria</taxon>
        <taxon>Methanobacteriales</taxon>
        <taxon>Methanobacteriaceae</taxon>
        <taxon>Methanobacterium</taxon>
    </lineage>
</organism>
<reference evidence="4" key="1">
    <citation type="submission" date="2020-07" db="EMBL/GenBank/DDBJ databases">
        <title>Methanobacterium. sp. MethCan genome.</title>
        <authorList>
            <person name="Postec A."/>
            <person name="Quemeneur M."/>
        </authorList>
    </citation>
    <scope>NUCLEOTIDE SEQUENCE</scope>
    <source>
        <strain evidence="4">MethCAN</strain>
    </source>
</reference>
<dbReference type="PROSITE" id="PS51668">
    <property type="entry name" value="TSAA_2"/>
    <property type="match status" value="1"/>
</dbReference>
<dbReference type="KEGG" id="meme:HYG87_08430"/>
<dbReference type="OrthoDB" id="40408at2157"/>
<dbReference type="PANTHER" id="PTHR12818">
    <property type="entry name" value="TRNA (ADENINE(37)-N6)-METHYLTRANSFERASE"/>
    <property type="match status" value="1"/>
</dbReference>
<dbReference type="Gene3D" id="2.40.30.70">
    <property type="entry name" value="YaeB-like"/>
    <property type="match status" value="1"/>
</dbReference>
<dbReference type="EMBL" id="CP058560">
    <property type="protein sequence ID" value="QUH23783.1"/>
    <property type="molecule type" value="Genomic_DNA"/>
</dbReference>
<dbReference type="InterPro" id="IPR040372">
    <property type="entry name" value="YaeB-like"/>
</dbReference>
<keyword evidence="1" id="KW-0949">S-adenosyl-L-methionine</keyword>
<dbReference type="AlphaFoldDB" id="A0A8T8K9K6"/>
<sequence length="132" mass="15092">MELKPIGIIHSPYTKKAQAPHQGRFSSKKSHIIIFDEFLEGLDGIDKYKHLIIIYWLDKARRDILKVVPHGRTKKRGVFSTRAPVRPNPLAYSVVELLEHKKNKLVVKGLEALDGTPLVDIKPYWADLDSVK</sequence>